<evidence type="ECO:0000313" key="7">
    <source>
        <dbReference type="EMBL" id="SFM47520.1"/>
    </source>
</evidence>
<reference evidence="7 8" key="1">
    <citation type="submission" date="2016-10" db="EMBL/GenBank/DDBJ databases">
        <authorList>
            <person name="de Groot N.N."/>
        </authorList>
    </citation>
    <scope>NUCLEOTIDE SEQUENCE [LARGE SCALE GENOMIC DNA]</scope>
    <source>
        <strain evidence="7 8">DSM 9990</strain>
    </source>
</reference>
<keyword evidence="4 6" id="KW-1133">Transmembrane helix</keyword>
<evidence type="ECO:0000313" key="8">
    <source>
        <dbReference type="Proteomes" id="UP000199611"/>
    </source>
</evidence>
<evidence type="ECO:0000256" key="4">
    <source>
        <dbReference type="ARBA" id="ARBA00022989"/>
    </source>
</evidence>
<dbReference type="RefSeq" id="WP_093393104.1">
    <property type="nucleotide sequence ID" value="NZ_FOUU01000001.1"/>
</dbReference>
<keyword evidence="7" id="KW-0966">Cell projection</keyword>
<evidence type="ECO:0000256" key="6">
    <source>
        <dbReference type="SAM" id="Phobius"/>
    </source>
</evidence>
<keyword evidence="3 6" id="KW-0812">Transmembrane</keyword>
<dbReference type="STRING" id="39841.SAMN05660836_00411"/>
<evidence type="ECO:0000256" key="5">
    <source>
        <dbReference type="ARBA" id="ARBA00023136"/>
    </source>
</evidence>
<evidence type="ECO:0000256" key="3">
    <source>
        <dbReference type="ARBA" id="ARBA00022692"/>
    </source>
</evidence>
<proteinExistence type="predicted"/>
<dbReference type="GO" id="GO:0016020">
    <property type="term" value="C:membrane"/>
    <property type="evidence" value="ECO:0007669"/>
    <property type="project" value="InterPro"/>
</dbReference>
<organism evidence="7 8">
    <name type="scientific">Thermodesulforhabdus norvegica</name>
    <dbReference type="NCBI Taxonomy" id="39841"/>
    <lineage>
        <taxon>Bacteria</taxon>
        <taxon>Pseudomonadati</taxon>
        <taxon>Thermodesulfobacteriota</taxon>
        <taxon>Syntrophobacteria</taxon>
        <taxon>Syntrophobacterales</taxon>
        <taxon>Thermodesulforhabdaceae</taxon>
        <taxon>Thermodesulforhabdus</taxon>
    </lineage>
</organism>
<accession>A0A1I4R6E7</accession>
<keyword evidence="2" id="KW-1003">Cell membrane</keyword>
<gene>
    <name evidence="7" type="ORF">SAMN05660836_00411</name>
</gene>
<dbReference type="InterPro" id="IPR022781">
    <property type="entry name" value="Flagellar_biosynth_FliO"/>
</dbReference>
<evidence type="ECO:0000256" key="1">
    <source>
        <dbReference type="ARBA" id="ARBA00004236"/>
    </source>
</evidence>
<dbReference type="Proteomes" id="UP000199611">
    <property type="component" value="Unassembled WGS sequence"/>
</dbReference>
<name>A0A1I4R6E7_9BACT</name>
<sequence>MDPTFVHALIKIVIALFGIICLLVLVYFFFRKKGLYVTGIGKGRLISVVERQYLSPKTYLAHVEWAGKALLIAVTPAGVYVVKEMDGDTDGRSALLSKGDR</sequence>
<keyword evidence="5 6" id="KW-0472">Membrane</keyword>
<dbReference type="Pfam" id="PF04347">
    <property type="entry name" value="FliO"/>
    <property type="match status" value="1"/>
</dbReference>
<dbReference type="AlphaFoldDB" id="A0A1I4R6E7"/>
<keyword evidence="8" id="KW-1185">Reference proteome</keyword>
<evidence type="ECO:0000256" key="2">
    <source>
        <dbReference type="ARBA" id="ARBA00022475"/>
    </source>
</evidence>
<feature type="transmembrane region" description="Helical" evidence="6">
    <location>
        <begin position="6"/>
        <end position="30"/>
    </location>
</feature>
<keyword evidence="7" id="KW-0282">Flagellum</keyword>
<dbReference type="GO" id="GO:0044781">
    <property type="term" value="P:bacterial-type flagellum organization"/>
    <property type="evidence" value="ECO:0007669"/>
    <property type="project" value="InterPro"/>
</dbReference>
<dbReference type="EMBL" id="FOUU01000001">
    <property type="protein sequence ID" value="SFM47520.1"/>
    <property type="molecule type" value="Genomic_DNA"/>
</dbReference>
<protein>
    <submittedName>
        <fullName evidence="7">Flagellar biosynthesis protein, FliO</fullName>
    </submittedName>
</protein>
<comment type="subcellular location">
    <subcellularLocation>
        <location evidence="1">Cell membrane</location>
    </subcellularLocation>
</comment>
<keyword evidence="7" id="KW-0969">Cilium</keyword>